<keyword evidence="1" id="KW-1133">Transmembrane helix</keyword>
<gene>
    <name evidence="2" type="ORF">SAMN02745729_10162</name>
</gene>
<dbReference type="AlphaFoldDB" id="A0A1H3X7K8"/>
<dbReference type="STRING" id="1122198.SAMN02745729_10162"/>
<proteinExistence type="predicted"/>
<accession>A0A1H3X7K8</accession>
<evidence type="ECO:0000313" key="3">
    <source>
        <dbReference type="Proteomes" id="UP000242469"/>
    </source>
</evidence>
<dbReference type="EMBL" id="FNRJ01000001">
    <property type="protein sequence ID" value="SDZ95230.1"/>
    <property type="molecule type" value="Genomic_DNA"/>
</dbReference>
<dbReference type="Proteomes" id="UP000242469">
    <property type="component" value="Unassembled WGS sequence"/>
</dbReference>
<evidence type="ECO:0000256" key="1">
    <source>
        <dbReference type="SAM" id="Phobius"/>
    </source>
</evidence>
<protein>
    <submittedName>
        <fullName evidence="2">Uncharacterized protein</fullName>
    </submittedName>
</protein>
<keyword evidence="1" id="KW-0472">Membrane</keyword>
<keyword evidence="3" id="KW-1185">Reference proteome</keyword>
<dbReference type="RefSeq" id="WP_139253859.1">
    <property type="nucleotide sequence ID" value="NZ_FNRJ01000001.1"/>
</dbReference>
<sequence>MDINSGLAWLGFWIFMAVFITCDHWIFQQGYDSFFQKHKTAEEKQIQQLKIEKLRRALERAS</sequence>
<evidence type="ECO:0000313" key="2">
    <source>
        <dbReference type="EMBL" id="SDZ95230.1"/>
    </source>
</evidence>
<keyword evidence="1" id="KW-0812">Transmembrane</keyword>
<name>A0A1H3X7K8_9GAMM</name>
<reference evidence="3" key="1">
    <citation type="submission" date="2016-10" db="EMBL/GenBank/DDBJ databases">
        <authorList>
            <person name="Varghese N."/>
            <person name="Submissions S."/>
        </authorList>
    </citation>
    <scope>NUCLEOTIDE SEQUENCE [LARGE SCALE GENOMIC DNA]</scope>
    <source>
        <strain evidence="3">DSM 11526</strain>
    </source>
</reference>
<feature type="transmembrane region" description="Helical" evidence="1">
    <location>
        <begin position="6"/>
        <end position="27"/>
    </location>
</feature>
<organism evidence="2 3">
    <name type="scientific">Marinobacterium iners DSM 11526</name>
    <dbReference type="NCBI Taxonomy" id="1122198"/>
    <lineage>
        <taxon>Bacteria</taxon>
        <taxon>Pseudomonadati</taxon>
        <taxon>Pseudomonadota</taxon>
        <taxon>Gammaproteobacteria</taxon>
        <taxon>Oceanospirillales</taxon>
        <taxon>Oceanospirillaceae</taxon>
        <taxon>Marinobacterium</taxon>
    </lineage>
</organism>